<dbReference type="EMBL" id="KI545868">
    <property type="protein sequence ID" value="EST06807.1"/>
    <property type="molecule type" value="Genomic_DNA"/>
</dbReference>
<comment type="similarity">
    <text evidence="2">Belongs to the cyclin family. Cyclin C subfamily.</text>
</comment>
<evidence type="ECO:0000259" key="10">
    <source>
        <dbReference type="SMART" id="SM00385"/>
    </source>
</evidence>
<evidence type="ECO:0000256" key="1">
    <source>
        <dbReference type="ARBA" id="ARBA00004123"/>
    </source>
</evidence>
<evidence type="ECO:0000256" key="5">
    <source>
        <dbReference type="ARBA" id="ARBA00023127"/>
    </source>
</evidence>
<dbReference type="SUPFAM" id="SSF47954">
    <property type="entry name" value="Cyclin-like"/>
    <property type="match status" value="2"/>
</dbReference>
<gene>
    <name evidence="11" type="ORF">PSEUBRA_SCAF25g01010</name>
</gene>
<dbReference type="InterPro" id="IPR013763">
    <property type="entry name" value="Cyclin-like_dom"/>
</dbReference>
<keyword evidence="5 9" id="KW-0195">Cyclin</keyword>
<evidence type="ECO:0000256" key="7">
    <source>
        <dbReference type="ARBA" id="ARBA00023163"/>
    </source>
</evidence>
<evidence type="ECO:0000256" key="4">
    <source>
        <dbReference type="ARBA" id="ARBA00023015"/>
    </source>
</evidence>
<dbReference type="InterPro" id="IPR043198">
    <property type="entry name" value="Cyclin/Ssn8"/>
</dbReference>
<dbReference type="CDD" id="cd20513">
    <property type="entry name" value="CYCLIN_CCNC_rpt1"/>
    <property type="match status" value="1"/>
</dbReference>
<feature type="domain" description="Cyclin-like" evidence="10">
    <location>
        <begin position="46"/>
        <end position="139"/>
    </location>
</feature>
<proteinExistence type="inferred from homology"/>
<dbReference type="RefSeq" id="XP_016291796.1">
    <property type="nucleotide sequence ID" value="XM_016436856.1"/>
</dbReference>
<dbReference type="Gene3D" id="1.10.472.10">
    <property type="entry name" value="Cyclin-like"/>
    <property type="match status" value="2"/>
</dbReference>
<evidence type="ECO:0000256" key="3">
    <source>
        <dbReference type="ARBA" id="ARBA00022491"/>
    </source>
</evidence>
<keyword evidence="6" id="KW-0010">Activator</keyword>
<dbReference type="GeneID" id="27419500"/>
<dbReference type="PANTHER" id="PTHR10026">
    <property type="entry name" value="CYCLIN"/>
    <property type="match status" value="1"/>
</dbReference>
<dbReference type="InterPro" id="IPR036915">
    <property type="entry name" value="Cyclin-like_sf"/>
</dbReference>
<keyword evidence="8" id="KW-0539">Nucleus</keyword>
<dbReference type="GO" id="GO:0006357">
    <property type="term" value="P:regulation of transcription by RNA polymerase II"/>
    <property type="evidence" value="ECO:0007669"/>
    <property type="project" value="InterPro"/>
</dbReference>
<keyword evidence="7" id="KW-0804">Transcription</keyword>
<dbReference type="GO" id="GO:0005634">
    <property type="term" value="C:nucleus"/>
    <property type="evidence" value="ECO:0007669"/>
    <property type="project" value="UniProtKB-SubCell"/>
</dbReference>
<dbReference type="OrthoDB" id="10266018at2759"/>
<evidence type="ECO:0000256" key="9">
    <source>
        <dbReference type="RuleBase" id="RU000383"/>
    </source>
</evidence>
<name>V5GLG4_KALBG</name>
<sequence length="389" mass="42983">MSANYWASTQCNNWLLDRPQLELARKEDLKYATALECAAIGIFFSNLLSTICKRLNLRQRVVASANVFFRRFFAKNSYCALDPFLVCATCVYVSAKVEESPIHIKSAVAEAARSFQEVGFRSMPTDNSSLAEMEFYLLEEMEFDMIVFHAYRSLVSMFDTYGNGRYVENFSLTGQQGVTGLGIEAEAFGVVKGLSSVEEKEAAGGSAEEGGIAKMTEFDQPVLQMSWFVLNDAYKLDIPLMYPPYMVALAAIWLALTLHPGSCDTINASLQTMQHKRDSYGTNIQSILDNPNSTPAELLAATKQEQPTPPSQEALTWFASLNVSLPLLAEIVQEIISGYALQKDVAGLISDGPGMVALLERMRESRRLDLLAKAREHSGSGTAERRAGR</sequence>
<evidence type="ECO:0000313" key="11">
    <source>
        <dbReference type="EMBL" id="EST06807.1"/>
    </source>
</evidence>
<evidence type="ECO:0000256" key="8">
    <source>
        <dbReference type="ARBA" id="ARBA00023242"/>
    </source>
</evidence>
<dbReference type="PIRSF" id="PIRSF028758">
    <property type="entry name" value="Cyclin, C/H/G types"/>
    <property type="match status" value="1"/>
</dbReference>
<evidence type="ECO:0000256" key="2">
    <source>
        <dbReference type="ARBA" id="ARBA00008638"/>
    </source>
</evidence>
<dbReference type="FunFam" id="1.10.472.10:FF:000076">
    <property type="entry name" value="RNA polymerase II holoenzyme cyclin-like subunit"/>
    <property type="match status" value="1"/>
</dbReference>
<dbReference type="STRING" id="1365824.V5GLG4"/>
<comment type="subcellular location">
    <subcellularLocation>
        <location evidence="1">Nucleus</location>
    </subcellularLocation>
</comment>
<dbReference type="Proteomes" id="UP000019377">
    <property type="component" value="Unassembled WGS sequence"/>
</dbReference>
<dbReference type="Pfam" id="PF00134">
    <property type="entry name" value="Cyclin_N"/>
    <property type="match status" value="1"/>
</dbReference>
<keyword evidence="12" id="KW-1185">Reference proteome</keyword>
<dbReference type="eggNOG" id="KOG0794">
    <property type="taxonomic scope" value="Eukaryota"/>
</dbReference>
<dbReference type="GO" id="GO:0016538">
    <property type="term" value="F:cyclin-dependent protein serine/threonine kinase regulator activity"/>
    <property type="evidence" value="ECO:0007669"/>
    <property type="project" value="InterPro"/>
</dbReference>
<keyword evidence="4" id="KW-0805">Transcription regulation</keyword>
<accession>V5GLG4</accession>
<evidence type="ECO:0000256" key="6">
    <source>
        <dbReference type="ARBA" id="ARBA00023159"/>
    </source>
</evidence>
<evidence type="ECO:0000313" key="12">
    <source>
        <dbReference type="Proteomes" id="UP000019377"/>
    </source>
</evidence>
<dbReference type="OMA" id="DDGPRYW"/>
<dbReference type="SMART" id="SM00385">
    <property type="entry name" value="CYCLIN"/>
    <property type="match status" value="1"/>
</dbReference>
<dbReference type="InterPro" id="IPR006671">
    <property type="entry name" value="Cyclin_N"/>
</dbReference>
<dbReference type="AlphaFoldDB" id="V5GLG4"/>
<organism evidence="11 12">
    <name type="scientific">Kalmanozyma brasiliensis (strain GHG001)</name>
    <name type="common">Yeast</name>
    <name type="synonym">Pseudozyma brasiliensis</name>
    <dbReference type="NCBI Taxonomy" id="1365824"/>
    <lineage>
        <taxon>Eukaryota</taxon>
        <taxon>Fungi</taxon>
        <taxon>Dikarya</taxon>
        <taxon>Basidiomycota</taxon>
        <taxon>Ustilaginomycotina</taxon>
        <taxon>Ustilaginomycetes</taxon>
        <taxon>Ustilaginales</taxon>
        <taxon>Ustilaginaceae</taxon>
        <taxon>Kalmanozyma</taxon>
    </lineage>
</organism>
<reference evidence="12" key="1">
    <citation type="journal article" date="2013" name="Genome Announc.">
        <title>Draft genome sequence of Pseudozyma brasiliensis sp. nov. strain GHG001, a high producer of endo-1,4-xylanase isolated from an insect pest of sugarcane.</title>
        <authorList>
            <person name="Oliveira J.V.D.C."/>
            <person name="dos Santos R.A.C."/>
            <person name="Borges T.A."/>
            <person name="Riano-Pachon D.M."/>
            <person name="Goldman G.H."/>
        </authorList>
    </citation>
    <scope>NUCLEOTIDE SEQUENCE [LARGE SCALE GENOMIC DNA]</scope>
    <source>
        <strain evidence="12">GHG001</strain>
    </source>
</reference>
<protein>
    <recommendedName>
        <fullName evidence="10">Cyclin-like domain-containing protein</fullName>
    </recommendedName>
</protein>
<keyword evidence="3" id="KW-0678">Repressor</keyword>
<dbReference type="HOGENOM" id="CLU_034754_5_1_1"/>